<evidence type="ECO:0000313" key="2">
    <source>
        <dbReference type="EMBL" id="VFJ59802.1"/>
    </source>
</evidence>
<feature type="transmembrane region" description="Helical" evidence="1">
    <location>
        <begin position="119"/>
        <end position="141"/>
    </location>
</feature>
<evidence type="ECO:0000256" key="1">
    <source>
        <dbReference type="SAM" id="Phobius"/>
    </source>
</evidence>
<dbReference type="AlphaFoldDB" id="A0A450T0L9"/>
<feature type="transmembrane region" description="Helical" evidence="1">
    <location>
        <begin position="20"/>
        <end position="41"/>
    </location>
</feature>
<feature type="transmembrane region" description="Helical" evidence="1">
    <location>
        <begin position="62"/>
        <end position="78"/>
    </location>
</feature>
<reference evidence="2" key="1">
    <citation type="submission" date="2019-02" db="EMBL/GenBank/DDBJ databases">
        <authorList>
            <person name="Gruber-Vodicka R. H."/>
            <person name="Seah K. B. B."/>
        </authorList>
    </citation>
    <scope>NUCLEOTIDE SEQUENCE</scope>
    <source>
        <strain evidence="2">BECK_DK47</strain>
    </source>
</reference>
<name>A0A450T0L9_9GAMM</name>
<feature type="transmembrane region" description="Helical" evidence="1">
    <location>
        <begin position="84"/>
        <end position="107"/>
    </location>
</feature>
<keyword evidence="1" id="KW-0472">Membrane</keyword>
<feature type="transmembrane region" description="Helical" evidence="1">
    <location>
        <begin position="147"/>
        <end position="167"/>
    </location>
</feature>
<organism evidence="2">
    <name type="scientific">Candidatus Kentrum sp. DK</name>
    <dbReference type="NCBI Taxonomy" id="2126562"/>
    <lineage>
        <taxon>Bacteria</taxon>
        <taxon>Pseudomonadati</taxon>
        <taxon>Pseudomonadota</taxon>
        <taxon>Gammaproteobacteria</taxon>
        <taxon>Candidatus Kentrum</taxon>
    </lineage>
</organism>
<protein>
    <submittedName>
        <fullName evidence="2">Uncharacterized protein</fullName>
    </submittedName>
</protein>
<dbReference type="EMBL" id="CAADEX010000086">
    <property type="protein sequence ID" value="VFJ59802.1"/>
    <property type="molecule type" value="Genomic_DNA"/>
</dbReference>
<accession>A0A450T0L9</accession>
<proteinExistence type="predicted"/>
<gene>
    <name evidence="2" type="ORF">BECKDK2373B_GA0170837_108613</name>
</gene>
<keyword evidence="1" id="KW-0812">Transmembrane</keyword>
<sequence>MNAGESLPPYLGFMSELFTATYLYVFVPATVLLASYILIAYAVNMARGKGEDLSSENKFRRGVAILFPFLISLYAVLVSETQNISIQVTIPFWVSLIIGILVGFLFIRWISTMKDDEELYATLSCLVASMIFFTIGTVFVITKSFAIISLIFGFLLGTCAYIIRYGFASLDKIKLGSLDKINLGAKIRALNFFRGKEAASDMQVNEDAPH</sequence>
<keyword evidence="1" id="KW-1133">Transmembrane helix</keyword>